<dbReference type="HOGENOM" id="CLU_093038_0_0_2"/>
<name>Q8TLA3_METAC</name>
<dbReference type="KEGG" id="mac:MA_3135"/>
<dbReference type="InterPro" id="IPR025962">
    <property type="entry name" value="SdpI/YhfL"/>
</dbReference>
<evidence type="ECO:0000256" key="1">
    <source>
        <dbReference type="SAM" id="Phobius"/>
    </source>
</evidence>
<dbReference type="GO" id="GO:0009636">
    <property type="term" value="P:response to toxic substance"/>
    <property type="evidence" value="ECO:0000318"/>
    <property type="project" value="GO_Central"/>
</dbReference>
<dbReference type="PIRSF" id="PIRSF038959">
    <property type="entry name" value="SdpI"/>
    <property type="match status" value="1"/>
</dbReference>
<accession>Q8TLA3</accession>
<feature type="transmembrane region" description="Helical" evidence="1">
    <location>
        <begin position="50"/>
        <end position="73"/>
    </location>
</feature>
<evidence type="ECO:0000259" key="2">
    <source>
        <dbReference type="Pfam" id="PF07853"/>
    </source>
</evidence>
<dbReference type="EMBL" id="AE010299">
    <property type="protein sequence ID" value="AAM06508.1"/>
    <property type="molecule type" value="Genomic_DNA"/>
</dbReference>
<dbReference type="Proteomes" id="UP000002487">
    <property type="component" value="Chromosome"/>
</dbReference>
<dbReference type="PhylomeDB" id="Q8TLA3"/>
<keyword evidence="1" id="KW-0472">Membrane</keyword>
<proteinExistence type="predicted"/>
<dbReference type="STRING" id="188937.MA_3135"/>
<gene>
    <name evidence="3" type="ordered locus">MA_3135</name>
</gene>
<dbReference type="EnsemblBacteria" id="AAM06508">
    <property type="protein sequence ID" value="AAM06508"/>
    <property type="gene ID" value="MA_3135"/>
</dbReference>
<protein>
    <recommendedName>
        <fullName evidence="2">DUF1648 domain-containing protein</fullName>
    </recommendedName>
</protein>
<keyword evidence="1" id="KW-1133">Transmembrane helix</keyword>
<feature type="transmembrane region" description="Helical" evidence="1">
    <location>
        <begin position="118"/>
        <end position="138"/>
    </location>
</feature>
<feature type="domain" description="DUF1648" evidence="2">
    <location>
        <begin position="18"/>
        <end position="64"/>
    </location>
</feature>
<keyword evidence="4" id="KW-1185">Reference proteome</keyword>
<feature type="transmembrane region" description="Helical" evidence="1">
    <location>
        <begin position="168"/>
        <end position="186"/>
    </location>
</feature>
<feature type="transmembrane region" description="Helical" evidence="1">
    <location>
        <begin position="12"/>
        <end position="30"/>
    </location>
</feature>
<feature type="transmembrane region" description="Helical" evidence="1">
    <location>
        <begin position="192"/>
        <end position="211"/>
    </location>
</feature>
<keyword evidence="1" id="KW-0812">Transmembrane</keyword>
<reference evidence="3 4" key="1">
    <citation type="journal article" date="2002" name="Genome Res.">
        <title>The genome of Methanosarcina acetivorans reveals extensive metabolic and physiological diversity.</title>
        <authorList>
            <person name="Galagan J.E."/>
            <person name="Nusbaum C."/>
            <person name="Roy A."/>
            <person name="Endrizzi M.G."/>
            <person name="Macdonald P."/>
            <person name="FitzHugh W."/>
            <person name="Calvo S."/>
            <person name="Engels R."/>
            <person name="Smirnov S."/>
            <person name="Atnoor D."/>
            <person name="Brown A."/>
            <person name="Allen N."/>
            <person name="Naylor J."/>
            <person name="Stange-Thomann N."/>
            <person name="DeArellano K."/>
            <person name="Johnson R."/>
            <person name="Linton L."/>
            <person name="McEwan P."/>
            <person name="McKernan K."/>
            <person name="Talamas J."/>
            <person name="Tirrell A."/>
            <person name="Ye W."/>
            <person name="Zimmer A."/>
            <person name="Barber R.D."/>
            <person name="Cann I."/>
            <person name="Graham D.E."/>
            <person name="Grahame D.A."/>
            <person name="Guss A."/>
            <person name="Hedderich R."/>
            <person name="Ingram-Smith C."/>
            <person name="Kuettner C.H."/>
            <person name="Krzycki J.A."/>
            <person name="Leigh J.A."/>
            <person name="Li W."/>
            <person name="Liu J."/>
            <person name="Mukhopadhyay B."/>
            <person name="Reeve J.N."/>
            <person name="Smith K."/>
            <person name="Springer T.A."/>
            <person name="Umayam L.A."/>
            <person name="White O."/>
            <person name="White R.H."/>
            <person name="de Macario E.C."/>
            <person name="Ferry J.G."/>
            <person name="Jarrell K.F."/>
            <person name="Jing H."/>
            <person name="Macario A.J.L."/>
            <person name="Paulsen I."/>
            <person name="Pritchett M."/>
            <person name="Sowers K.R."/>
            <person name="Swanson R.V."/>
            <person name="Zinder S.H."/>
            <person name="Lander E."/>
            <person name="Metcalf W.W."/>
            <person name="Birren B."/>
        </authorList>
    </citation>
    <scope>NUCLEOTIDE SEQUENCE [LARGE SCALE GENOMIC DNA]</scope>
    <source>
        <strain evidence="4">ATCC 35395 / DSM 2834 / JCM 12185 / C2A</strain>
    </source>
</reference>
<dbReference type="Pfam" id="PF13630">
    <property type="entry name" value="SdpI"/>
    <property type="match status" value="1"/>
</dbReference>
<dbReference type="InterPro" id="IPR026272">
    <property type="entry name" value="SdpI"/>
</dbReference>
<dbReference type="Pfam" id="PF07853">
    <property type="entry name" value="DUF1648"/>
    <property type="match status" value="1"/>
</dbReference>
<feature type="transmembrane region" description="Helical" evidence="1">
    <location>
        <begin position="93"/>
        <end position="112"/>
    </location>
</feature>
<evidence type="ECO:0000313" key="3">
    <source>
        <dbReference type="EMBL" id="AAM06508.1"/>
    </source>
</evidence>
<dbReference type="AlphaFoldDB" id="Q8TLA3"/>
<dbReference type="PANTHER" id="PTHR37810:SF5">
    <property type="entry name" value="IMMUNITY PROTEIN SDPI"/>
    <property type="match status" value="1"/>
</dbReference>
<dbReference type="PANTHER" id="PTHR37810">
    <property type="entry name" value="IMMUNITY PROTEIN SDPI"/>
    <property type="match status" value="1"/>
</dbReference>
<dbReference type="InterPro" id="IPR012867">
    <property type="entry name" value="DUF1648"/>
</dbReference>
<dbReference type="InParanoid" id="Q8TLA3"/>
<evidence type="ECO:0000313" key="4">
    <source>
        <dbReference type="Proteomes" id="UP000002487"/>
    </source>
</evidence>
<organism evidence="3 4">
    <name type="scientific">Methanosarcina acetivorans (strain ATCC 35395 / DSM 2834 / JCM 12185 / C2A)</name>
    <dbReference type="NCBI Taxonomy" id="188937"/>
    <lineage>
        <taxon>Archaea</taxon>
        <taxon>Methanobacteriati</taxon>
        <taxon>Methanobacteriota</taxon>
        <taxon>Stenosarchaea group</taxon>
        <taxon>Methanomicrobia</taxon>
        <taxon>Methanosarcinales</taxon>
        <taxon>Methanosarcinaceae</taxon>
        <taxon>Methanosarcina</taxon>
    </lineage>
</organism>
<sequence length="227" mass="26472">MKIKRIYMRKAIFVTTGLVLLSFILSIYFYPQVPEQMATHWNSQGEVNGYMSKLWGLFFIPLLITGLVIMFLVLPRIDPRKENIVKFRKYYDWFIVILVLFMIAVHLQVLLWNTGIRISPNAVLPLGIGLLFYYMGILTENAERNWFIGIRTPWTLSSERVWKGTNRLGGKLFRIAGITAALGTLFPEFAIYFIFVPIISVAGFTVVYSYFEYQKELKENEREQISE</sequence>